<sequence>MSANQPMEPKRVIRAPRGTELTCKGWVQEAAMRMLMNNLDPDVAERPEDLVVYGGIGKAARNWPSYDAIVRELQRLESNETLLIQSGKPVGVFKTHERAPRVLLSNSVLVPKWATWENFRELEQKGLMMYGQMTAGSWIYIGTQGILQGTYETFAEAARQHAGGSLRGTLTLTAGLGGMGGAQPLAVTMNGGVVIAVEVDRARIERRIQTRYCDVLAESLDDALALANNAVASSKPLSIGLLGNAAEIYPEIVRRGMKPDFTTDQTSAHDPLVGYIPAGLSLEEAARLRSSDPAKYMKLAKSSIAVHVQAMLDLQQMGSVVFDYGNNIRQVAFDEGVSAAFDFPGFVPAYIRPLFCEGKGPFRWAALSGDPVDIRKTDELVLRLFPDNERLRRWIEMASERVAFQGLPARICWLGYGEREKFGLALNELVRSGELKAPIVIGRDHLDCGSVASPNRETEAMKDGSDTVGDWAILNALINTSAGASWVSVHHGGGVGMGYSLHAGMVIVADGTDEAAERLSAVLTSDPGMGVVRHVDAGYDEAIETAKKHGIRIPMRE</sequence>
<dbReference type="NCBIfam" id="NF003820">
    <property type="entry name" value="PRK05414.1"/>
    <property type="match status" value="1"/>
</dbReference>
<dbReference type="InterPro" id="IPR035400">
    <property type="entry name" value="Urocanase_N"/>
</dbReference>
<keyword evidence="10" id="KW-0963">Cytoplasm</keyword>
<comment type="similarity">
    <text evidence="2 10">Belongs to the urocanase family.</text>
</comment>
<dbReference type="PROSITE" id="PS01233">
    <property type="entry name" value="UROCANASE"/>
    <property type="match status" value="1"/>
</dbReference>
<evidence type="ECO:0000259" key="13">
    <source>
        <dbReference type="Pfam" id="PF17392"/>
    </source>
</evidence>
<evidence type="ECO:0000259" key="11">
    <source>
        <dbReference type="Pfam" id="PF01175"/>
    </source>
</evidence>
<dbReference type="GO" id="GO:0019556">
    <property type="term" value="P:L-histidine catabolic process to glutamate and formamide"/>
    <property type="evidence" value="ECO:0007669"/>
    <property type="project" value="UniProtKB-UniPathway"/>
</dbReference>
<feature type="active site" evidence="10">
    <location>
        <position position="412"/>
    </location>
</feature>
<evidence type="ECO:0000256" key="10">
    <source>
        <dbReference type="HAMAP-Rule" id="MF_00577"/>
    </source>
</evidence>
<evidence type="ECO:0000256" key="4">
    <source>
        <dbReference type="ARBA" id="ARBA00022808"/>
    </source>
</evidence>
<protein>
    <recommendedName>
        <fullName evidence="3 10">Urocanate hydratase</fullName>
        <shortName evidence="10">Urocanase</shortName>
        <ecNumber evidence="3 10">4.2.1.49</ecNumber>
    </recommendedName>
    <alternativeName>
        <fullName evidence="7 10">Imidazolonepropionate hydrolase</fullName>
    </alternativeName>
</protein>
<accession>A0A3D9SDD5</accession>
<dbReference type="InterPro" id="IPR035085">
    <property type="entry name" value="Urocanase_Rossmann-like"/>
</dbReference>
<evidence type="ECO:0000313" key="15">
    <source>
        <dbReference type="Proteomes" id="UP000256304"/>
    </source>
</evidence>
<feature type="domain" description="Urocanase N-terminal" evidence="12">
    <location>
        <begin position="13"/>
        <end position="139"/>
    </location>
</feature>
<dbReference type="GO" id="GO:0005737">
    <property type="term" value="C:cytoplasm"/>
    <property type="evidence" value="ECO:0007669"/>
    <property type="project" value="UniProtKB-SubCell"/>
</dbReference>
<dbReference type="Gene3D" id="3.40.1770.10">
    <property type="entry name" value="Urocanase superfamily"/>
    <property type="match status" value="1"/>
</dbReference>
<keyword evidence="15" id="KW-1185">Reference proteome</keyword>
<dbReference type="PIRSF" id="PIRSF001423">
    <property type="entry name" value="Urocanate_hydrat"/>
    <property type="match status" value="1"/>
</dbReference>
<dbReference type="GO" id="GO:0019557">
    <property type="term" value="P:L-histidine catabolic process to glutamate and formate"/>
    <property type="evidence" value="ECO:0007669"/>
    <property type="project" value="UniProtKB-UniPathway"/>
</dbReference>
<comment type="function">
    <text evidence="9 10">Catalyzes the conversion of urocanate to 4-imidazolone-5-propionate.</text>
</comment>
<dbReference type="GO" id="GO:0016153">
    <property type="term" value="F:urocanate hydratase activity"/>
    <property type="evidence" value="ECO:0007669"/>
    <property type="project" value="UniProtKB-UniRule"/>
</dbReference>
<feature type="binding site" evidence="10">
    <location>
        <position position="203"/>
    </location>
    <ligand>
        <name>NAD(+)</name>
        <dbReference type="ChEBI" id="CHEBI:57540"/>
    </ligand>
</feature>
<feature type="binding site" evidence="10">
    <location>
        <position position="132"/>
    </location>
    <ligand>
        <name>NAD(+)</name>
        <dbReference type="ChEBI" id="CHEBI:57540"/>
    </ligand>
</feature>
<dbReference type="Pfam" id="PF17391">
    <property type="entry name" value="Urocanase_N"/>
    <property type="match status" value="1"/>
</dbReference>
<feature type="binding site" evidence="10">
    <location>
        <begin position="265"/>
        <end position="269"/>
    </location>
    <ligand>
        <name>NAD(+)</name>
        <dbReference type="ChEBI" id="CHEBI:57540"/>
    </ligand>
</feature>
<organism evidence="14 15">
    <name type="scientific">Paenibacillus taihuensis</name>
    <dbReference type="NCBI Taxonomy" id="1156355"/>
    <lineage>
        <taxon>Bacteria</taxon>
        <taxon>Bacillati</taxon>
        <taxon>Bacillota</taxon>
        <taxon>Bacilli</taxon>
        <taxon>Bacillales</taxon>
        <taxon>Paenibacillaceae</taxon>
        <taxon>Paenibacillus</taxon>
    </lineage>
</organism>
<dbReference type="PANTHER" id="PTHR12216">
    <property type="entry name" value="UROCANATE HYDRATASE"/>
    <property type="match status" value="1"/>
</dbReference>
<evidence type="ECO:0000256" key="7">
    <source>
        <dbReference type="ARBA" id="ARBA00031640"/>
    </source>
</evidence>
<dbReference type="InterPro" id="IPR038364">
    <property type="entry name" value="Urocanase_central_sf"/>
</dbReference>
<evidence type="ECO:0000256" key="1">
    <source>
        <dbReference type="ARBA" id="ARBA00004794"/>
    </source>
</evidence>
<feature type="binding site" evidence="10">
    <location>
        <position position="494"/>
    </location>
    <ligand>
        <name>NAD(+)</name>
        <dbReference type="ChEBI" id="CHEBI:57540"/>
    </ligand>
</feature>
<dbReference type="Pfam" id="PF17392">
    <property type="entry name" value="Urocanase_C"/>
    <property type="match status" value="1"/>
</dbReference>
<comment type="cofactor">
    <cofactor evidence="10">
        <name>NAD(+)</name>
        <dbReference type="ChEBI" id="CHEBI:57540"/>
    </cofactor>
    <text evidence="10">Binds 1 NAD(+) per subunit.</text>
</comment>
<dbReference type="HAMAP" id="MF_00577">
    <property type="entry name" value="HutU"/>
    <property type="match status" value="1"/>
</dbReference>
<feature type="binding site" evidence="10">
    <location>
        <position position="324"/>
    </location>
    <ligand>
        <name>NAD(+)</name>
        <dbReference type="ChEBI" id="CHEBI:57540"/>
    </ligand>
</feature>
<evidence type="ECO:0000256" key="8">
    <source>
        <dbReference type="ARBA" id="ARBA00047623"/>
    </source>
</evidence>
<dbReference type="FunFam" id="3.40.50.10730:FF:000001">
    <property type="entry name" value="Urocanate hydratase"/>
    <property type="match status" value="1"/>
</dbReference>
<dbReference type="NCBIfam" id="TIGR01228">
    <property type="entry name" value="hutU"/>
    <property type="match status" value="1"/>
</dbReference>
<feature type="domain" description="Urocanase C-terminal" evidence="13">
    <location>
        <begin position="353"/>
        <end position="547"/>
    </location>
</feature>
<evidence type="ECO:0000256" key="5">
    <source>
        <dbReference type="ARBA" id="ARBA00023027"/>
    </source>
</evidence>
<comment type="subcellular location">
    <subcellularLocation>
        <location evidence="10">Cytoplasm</location>
    </subcellularLocation>
</comment>
<evidence type="ECO:0000256" key="2">
    <source>
        <dbReference type="ARBA" id="ARBA00007578"/>
    </source>
</evidence>
<reference evidence="14 15" key="1">
    <citation type="submission" date="2018-08" db="EMBL/GenBank/DDBJ databases">
        <title>Genomic Encyclopedia of Type Strains, Phase III (KMG-III): the genomes of soil and plant-associated and newly described type strains.</title>
        <authorList>
            <person name="Whitman W."/>
        </authorList>
    </citation>
    <scope>NUCLEOTIDE SEQUENCE [LARGE SCALE GENOMIC DNA]</scope>
    <source>
        <strain evidence="14 15">CGMCC 1.10966</strain>
    </source>
</reference>
<evidence type="ECO:0000259" key="12">
    <source>
        <dbReference type="Pfam" id="PF17391"/>
    </source>
</evidence>
<feature type="domain" description="Urocanase Rossmann-like" evidence="11">
    <location>
        <begin position="142"/>
        <end position="350"/>
    </location>
</feature>
<dbReference type="UniPathway" id="UPA00379">
    <property type="reaction ID" value="UER00550"/>
</dbReference>
<dbReference type="SUPFAM" id="SSF111326">
    <property type="entry name" value="Urocanase"/>
    <property type="match status" value="1"/>
</dbReference>
<dbReference type="Gene3D" id="3.40.50.10730">
    <property type="entry name" value="Urocanase like domains"/>
    <property type="match status" value="1"/>
</dbReference>
<evidence type="ECO:0000256" key="3">
    <source>
        <dbReference type="ARBA" id="ARBA00011992"/>
    </source>
</evidence>
<dbReference type="Pfam" id="PF01175">
    <property type="entry name" value="Urocanase"/>
    <property type="match status" value="1"/>
</dbReference>
<name>A0A3D9SDD5_9BACL</name>
<dbReference type="InterPro" id="IPR023637">
    <property type="entry name" value="Urocanase-like"/>
</dbReference>
<feature type="binding site" evidence="10">
    <location>
        <position position="198"/>
    </location>
    <ligand>
        <name>NAD(+)</name>
        <dbReference type="ChEBI" id="CHEBI:57540"/>
    </ligand>
</feature>
<gene>
    <name evidence="10" type="primary">hutU</name>
    <name evidence="14" type="ORF">A8990_107127</name>
</gene>
<dbReference type="AlphaFoldDB" id="A0A3D9SDD5"/>
<keyword evidence="5 10" id="KW-0520">NAD</keyword>
<dbReference type="PANTHER" id="PTHR12216:SF4">
    <property type="entry name" value="UROCANATE HYDRATASE"/>
    <property type="match status" value="1"/>
</dbReference>
<comment type="caution">
    <text evidence="14">The sequence shown here is derived from an EMBL/GenBank/DDBJ whole genome shotgun (WGS) entry which is preliminary data.</text>
</comment>
<dbReference type="InterPro" id="IPR036190">
    <property type="entry name" value="Urocanase_sf"/>
</dbReference>
<keyword evidence="4 10" id="KW-0369">Histidine metabolism</keyword>
<dbReference type="EMBL" id="QTTN01000007">
    <property type="protein sequence ID" value="REE89031.1"/>
    <property type="molecule type" value="Genomic_DNA"/>
</dbReference>
<dbReference type="EC" id="4.2.1.49" evidence="3 10"/>
<evidence type="ECO:0000313" key="14">
    <source>
        <dbReference type="EMBL" id="REE89031.1"/>
    </source>
</evidence>
<comment type="pathway">
    <text evidence="1 10">Amino-acid degradation; L-histidine degradation into L-glutamate; N-formimidoyl-L-glutamate from L-histidine: step 2/3.</text>
</comment>
<evidence type="ECO:0000256" key="9">
    <source>
        <dbReference type="ARBA" id="ARBA00056569"/>
    </source>
</evidence>
<feature type="binding site" evidence="10">
    <location>
        <begin position="54"/>
        <end position="55"/>
    </location>
    <ligand>
        <name>NAD(+)</name>
        <dbReference type="ChEBI" id="CHEBI:57540"/>
    </ligand>
</feature>
<proteinExistence type="inferred from homology"/>
<feature type="binding site" evidence="10">
    <location>
        <begin position="244"/>
        <end position="245"/>
    </location>
    <ligand>
        <name>NAD(+)</name>
        <dbReference type="ChEBI" id="CHEBI:57540"/>
    </ligand>
</feature>
<feature type="binding site" evidence="10">
    <location>
        <begin position="275"/>
        <end position="276"/>
    </location>
    <ligand>
        <name>NAD(+)</name>
        <dbReference type="ChEBI" id="CHEBI:57540"/>
    </ligand>
</feature>
<keyword evidence="6 10" id="KW-0456">Lyase</keyword>
<dbReference type="Proteomes" id="UP000256304">
    <property type="component" value="Unassembled WGS sequence"/>
</dbReference>
<dbReference type="InterPro" id="IPR023636">
    <property type="entry name" value="Urocanase_CS"/>
</dbReference>
<feature type="binding site" evidence="10">
    <location>
        <begin position="178"/>
        <end position="180"/>
    </location>
    <ligand>
        <name>NAD(+)</name>
        <dbReference type="ChEBI" id="CHEBI:57540"/>
    </ligand>
</feature>
<evidence type="ECO:0000256" key="6">
    <source>
        <dbReference type="ARBA" id="ARBA00023239"/>
    </source>
</evidence>
<comment type="catalytic activity">
    <reaction evidence="8 10">
        <text>4-imidazolone-5-propanoate = trans-urocanate + H2O</text>
        <dbReference type="Rhea" id="RHEA:13101"/>
        <dbReference type="ChEBI" id="CHEBI:15377"/>
        <dbReference type="ChEBI" id="CHEBI:17771"/>
        <dbReference type="ChEBI" id="CHEBI:77893"/>
        <dbReference type="EC" id="4.2.1.49"/>
    </reaction>
</comment>
<dbReference type="InterPro" id="IPR055351">
    <property type="entry name" value="Urocanase"/>
</dbReference>
<dbReference type="InterPro" id="IPR035401">
    <property type="entry name" value="Urocanase_C"/>
</dbReference>